<proteinExistence type="predicted"/>
<evidence type="ECO:0000313" key="3">
    <source>
        <dbReference type="Proteomes" id="UP000006316"/>
    </source>
</evidence>
<dbReference type="PANTHER" id="PTHR45947">
    <property type="entry name" value="SULFOQUINOVOSYL TRANSFERASE SQD2"/>
    <property type="match status" value="1"/>
</dbReference>
<sequence length="361" mass="41382">MKINFVNLSNVLGGQELYLYNIVLKLQSIYDIRLFIKNSIFSEEQINSLEKIEIVYVSSIDYREFKKIKNEILNRTLKDDVFIFNGNRAIYLGALFPMSYKKIAIQHSSIIDQQDGVIKKIFRKSLYKVLLNNYVRLIGVSYNTISPIASKSKVSVIHNGIDTAKFYPINEVDKMKLRSRLRFEKDKKILVMVGVFTDNKGQLEALKIIENLSDDFLLILVGDGPDLEMAKAYVQEKQLLEKVTFTGKTSNVIDYYGISDALLFLSKNEGLPLTILEAMASGLPIFTTNVGGIKEVVKNNENGFFLDRNNIPENVTLIKNLFEKTSLLQKISRNNVIKIQENFTLNKNIELLMQELLFHKK</sequence>
<dbReference type="SUPFAM" id="SSF53756">
    <property type="entry name" value="UDP-Glycosyltransferase/glycogen phosphorylase"/>
    <property type="match status" value="1"/>
</dbReference>
<dbReference type="Proteomes" id="UP000006316">
    <property type="component" value="Unassembled WGS sequence"/>
</dbReference>
<dbReference type="EMBL" id="AJLS01000115">
    <property type="protein sequence ID" value="EKN66449.1"/>
    <property type="molecule type" value="Genomic_DNA"/>
</dbReference>
<dbReference type="OrthoDB" id="139410at2"/>
<evidence type="ECO:0000259" key="1">
    <source>
        <dbReference type="Pfam" id="PF00534"/>
    </source>
</evidence>
<gene>
    <name evidence="2" type="ORF">BABA_15107</name>
</gene>
<organism evidence="2 3">
    <name type="scientific">Neobacillus bataviensis LMG 21833</name>
    <dbReference type="NCBI Taxonomy" id="1117379"/>
    <lineage>
        <taxon>Bacteria</taxon>
        <taxon>Bacillati</taxon>
        <taxon>Bacillota</taxon>
        <taxon>Bacilli</taxon>
        <taxon>Bacillales</taxon>
        <taxon>Bacillaceae</taxon>
        <taxon>Neobacillus</taxon>
    </lineage>
</organism>
<dbReference type="InterPro" id="IPR050194">
    <property type="entry name" value="Glycosyltransferase_grp1"/>
</dbReference>
<keyword evidence="3" id="KW-1185">Reference proteome</keyword>
<dbReference type="CDD" id="cd03801">
    <property type="entry name" value="GT4_PimA-like"/>
    <property type="match status" value="1"/>
</dbReference>
<dbReference type="RefSeq" id="WP_007086017.1">
    <property type="nucleotide sequence ID" value="NZ_AJLS01000115.1"/>
</dbReference>
<dbReference type="PANTHER" id="PTHR45947:SF3">
    <property type="entry name" value="SULFOQUINOVOSYL TRANSFERASE SQD2"/>
    <property type="match status" value="1"/>
</dbReference>
<dbReference type="InterPro" id="IPR001296">
    <property type="entry name" value="Glyco_trans_1"/>
</dbReference>
<feature type="domain" description="Glycosyl transferase family 1" evidence="1">
    <location>
        <begin position="176"/>
        <end position="334"/>
    </location>
</feature>
<name>K6DDR4_9BACI</name>
<dbReference type="AlphaFoldDB" id="K6DDR4"/>
<keyword evidence="2" id="KW-0808">Transferase</keyword>
<comment type="caution">
    <text evidence="2">The sequence shown here is derived from an EMBL/GenBank/DDBJ whole genome shotgun (WGS) entry which is preliminary data.</text>
</comment>
<reference evidence="2 3" key="1">
    <citation type="journal article" date="2012" name="Front. Microbiol.">
        <title>Redundancy and modularity in membrane-associated dissimilatory nitrate reduction in Bacillus.</title>
        <authorList>
            <person name="Heylen K."/>
            <person name="Keltjens J."/>
        </authorList>
    </citation>
    <scope>NUCLEOTIDE SEQUENCE [LARGE SCALE GENOMIC DNA]</scope>
    <source>
        <strain evidence="3">LMG 21833T</strain>
    </source>
</reference>
<dbReference type="PATRIC" id="fig|1117379.3.peg.3120"/>
<dbReference type="GO" id="GO:0016757">
    <property type="term" value="F:glycosyltransferase activity"/>
    <property type="evidence" value="ECO:0007669"/>
    <property type="project" value="InterPro"/>
</dbReference>
<dbReference type="Gene3D" id="3.40.50.2000">
    <property type="entry name" value="Glycogen Phosphorylase B"/>
    <property type="match status" value="2"/>
</dbReference>
<accession>K6DDR4</accession>
<dbReference type="Pfam" id="PF00534">
    <property type="entry name" value="Glycos_transf_1"/>
    <property type="match status" value="1"/>
</dbReference>
<dbReference type="STRING" id="1117379.BABA_15107"/>
<protein>
    <submittedName>
        <fullName evidence="2">Glycosyltransferase, group 1 family protein</fullName>
    </submittedName>
</protein>
<dbReference type="eggNOG" id="COG0438">
    <property type="taxonomic scope" value="Bacteria"/>
</dbReference>
<evidence type="ECO:0000313" key="2">
    <source>
        <dbReference type="EMBL" id="EKN66449.1"/>
    </source>
</evidence>